<dbReference type="EMBL" id="QGDQ01000049">
    <property type="protein sequence ID" value="PWJ46283.1"/>
    <property type="molecule type" value="Genomic_DNA"/>
</dbReference>
<evidence type="ECO:0000313" key="3">
    <source>
        <dbReference type="Proteomes" id="UP000245469"/>
    </source>
</evidence>
<proteinExistence type="predicted"/>
<dbReference type="RefSeq" id="WP_109776696.1">
    <property type="nucleotide sequence ID" value="NZ_QGDQ01000049.1"/>
</dbReference>
<dbReference type="AlphaFoldDB" id="A0A315ZM82"/>
<comment type="caution">
    <text evidence="2">The sequence shown here is derived from an EMBL/GenBank/DDBJ whole genome shotgun (WGS) entry which is preliminary data.</text>
</comment>
<sequence length="99" mass="10709">MTAEERLVQIRRMQAQGKSTRQIAAVIGISQPRVVQILGAARRGPSAVLLVRQARRETTTAAILAAARRGRLTHAEIAEDAGVSRSTVSRVLRAGREGR</sequence>
<name>A0A315ZM82_9ACTN</name>
<protein>
    <submittedName>
        <fullName evidence="2">Regulatory LacI family protein</fullName>
    </submittedName>
</protein>
<evidence type="ECO:0000259" key="1">
    <source>
        <dbReference type="Pfam" id="PF00356"/>
    </source>
</evidence>
<gene>
    <name evidence="2" type="ORF">BXY45_14919</name>
</gene>
<dbReference type="Gene3D" id="1.10.10.60">
    <property type="entry name" value="Homeodomain-like"/>
    <property type="match status" value="1"/>
</dbReference>
<dbReference type="GO" id="GO:0003677">
    <property type="term" value="F:DNA binding"/>
    <property type="evidence" value="ECO:0007669"/>
    <property type="project" value="InterPro"/>
</dbReference>
<dbReference type="Pfam" id="PF00356">
    <property type="entry name" value="LacI"/>
    <property type="match status" value="1"/>
</dbReference>
<evidence type="ECO:0000313" key="2">
    <source>
        <dbReference type="EMBL" id="PWJ46283.1"/>
    </source>
</evidence>
<dbReference type="InterPro" id="IPR000843">
    <property type="entry name" value="HTH_LacI"/>
</dbReference>
<dbReference type="GO" id="GO:0006355">
    <property type="term" value="P:regulation of DNA-templated transcription"/>
    <property type="evidence" value="ECO:0007669"/>
    <property type="project" value="InterPro"/>
</dbReference>
<accession>A0A315ZM82</accession>
<reference evidence="2 3" key="1">
    <citation type="submission" date="2018-03" db="EMBL/GenBank/DDBJ databases">
        <title>Genomic Encyclopedia of Archaeal and Bacterial Type Strains, Phase II (KMG-II): from individual species to whole genera.</title>
        <authorList>
            <person name="Goeker M."/>
        </authorList>
    </citation>
    <scope>NUCLEOTIDE SEQUENCE [LARGE SCALE GENOMIC DNA]</scope>
    <source>
        <strain evidence="2 3">DSM 44889</strain>
    </source>
</reference>
<organism evidence="2 3">
    <name type="scientific">Quadrisphaera granulorum</name>
    <dbReference type="NCBI Taxonomy" id="317664"/>
    <lineage>
        <taxon>Bacteria</taxon>
        <taxon>Bacillati</taxon>
        <taxon>Actinomycetota</taxon>
        <taxon>Actinomycetes</taxon>
        <taxon>Kineosporiales</taxon>
        <taxon>Kineosporiaceae</taxon>
        <taxon>Quadrisphaera</taxon>
    </lineage>
</organism>
<keyword evidence="3" id="KW-1185">Reference proteome</keyword>
<feature type="domain" description="HTH lacI-type" evidence="1">
    <location>
        <begin position="76"/>
        <end position="93"/>
    </location>
</feature>
<dbReference type="OrthoDB" id="9803128at2"/>
<dbReference type="Gene3D" id="1.10.260.40">
    <property type="entry name" value="lambda repressor-like DNA-binding domains"/>
    <property type="match status" value="1"/>
</dbReference>
<dbReference type="InterPro" id="IPR010982">
    <property type="entry name" value="Lambda_DNA-bd_dom_sf"/>
</dbReference>
<dbReference type="Proteomes" id="UP000245469">
    <property type="component" value="Unassembled WGS sequence"/>
</dbReference>